<organism evidence="4 5">
    <name type="scientific">Ponticaulis profundi</name>
    <dbReference type="NCBI Taxonomy" id="2665222"/>
    <lineage>
        <taxon>Bacteria</taxon>
        <taxon>Pseudomonadati</taxon>
        <taxon>Pseudomonadota</taxon>
        <taxon>Alphaproteobacteria</taxon>
        <taxon>Hyphomonadales</taxon>
        <taxon>Hyphomonadaceae</taxon>
        <taxon>Ponticaulis</taxon>
    </lineage>
</organism>
<name>A0ABW1SAU9_9PROT</name>
<comment type="caution">
    <text evidence="4">The sequence shown here is derived from an EMBL/GenBank/DDBJ whole genome shotgun (WGS) entry which is preliminary data.</text>
</comment>
<dbReference type="PANTHER" id="PTHR43584:SF8">
    <property type="entry name" value="N-ACETYLMURAMATE ALPHA-1-PHOSPHATE URIDYLYLTRANSFERASE"/>
    <property type="match status" value="1"/>
</dbReference>
<dbReference type="Pfam" id="PF00483">
    <property type="entry name" value="NTP_transferase"/>
    <property type="match status" value="1"/>
</dbReference>
<dbReference type="SUPFAM" id="SSF53448">
    <property type="entry name" value="Nucleotide-diphospho-sugar transferases"/>
    <property type="match status" value="1"/>
</dbReference>
<proteinExistence type="predicted"/>
<evidence type="ECO:0000313" key="5">
    <source>
        <dbReference type="Proteomes" id="UP001596303"/>
    </source>
</evidence>
<evidence type="ECO:0000313" key="4">
    <source>
        <dbReference type="EMBL" id="MFC6198397.1"/>
    </source>
</evidence>
<keyword evidence="2" id="KW-0548">Nucleotidyltransferase</keyword>
<accession>A0ABW1SAU9</accession>
<dbReference type="InterPro" id="IPR005835">
    <property type="entry name" value="NTP_transferase_dom"/>
</dbReference>
<dbReference type="InterPro" id="IPR050065">
    <property type="entry name" value="GlmU-like"/>
</dbReference>
<dbReference type="Gene3D" id="3.90.550.10">
    <property type="entry name" value="Spore Coat Polysaccharide Biosynthesis Protein SpsA, Chain A"/>
    <property type="match status" value="1"/>
</dbReference>
<reference evidence="5" key="1">
    <citation type="journal article" date="2019" name="Int. J. Syst. Evol. Microbiol.">
        <title>The Global Catalogue of Microorganisms (GCM) 10K type strain sequencing project: providing services to taxonomists for standard genome sequencing and annotation.</title>
        <authorList>
            <consortium name="The Broad Institute Genomics Platform"/>
            <consortium name="The Broad Institute Genome Sequencing Center for Infectious Disease"/>
            <person name="Wu L."/>
            <person name="Ma J."/>
        </authorList>
    </citation>
    <scope>NUCLEOTIDE SEQUENCE [LARGE SCALE GENOMIC DNA]</scope>
    <source>
        <strain evidence="5">CGMCC-1.15741</strain>
    </source>
</reference>
<dbReference type="PANTHER" id="PTHR43584">
    <property type="entry name" value="NUCLEOTIDYL TRANSFERASE"/>
    <property type="match status" value="1"/>
</dbReference>
<keyword evidence="5" id="KW-1185">Reference proteome</keyword>
<sequence length="240" mass="26458">MALAIRTAMFLAAGLGTRMRPLSEQTPKPLIPVAGKALMDHVLDAAVDAGVERAVVNVHYLADQVEAHMANRTDIEVIISDERDCLLETGGAIVKARDVLGDDPVFMVNTDAFWVDARNNPFQQLNDAYDGERMDDLLLLADRRRSLGYAGKGDFDLLADGRISRRASDRETPWAFAGVRVTNAALYRDEAERPFSANLIWNRSLEAGRLYGLPLDGQWMHVGDPGAIKATEAWIAEHQS</sequence>
<evidence type="ECO:0000256" key="2">
    <source>
        <dbReference type="ARBA" id="ARBA00022695"/>
    </source>
</evidence>
<dbReference type="InterPro" id="IPR029044">
    <property type="entry name" value="Nucleotide-diphossugar_trans"/>
</dbReference>
<keyword evidence="1" id="KW-0808">Transferase</keyword>
<evidence type="ECO:0000256" key="1">
    <source>
        <dbReference type="ARBA" id="ARBA00022679"/>
    </source>
</evidence>
<dbReference type="EMBL" id="JBHSSW010000012">
    <property type="protein sequence ID" value="MFC6198397.1"/>
    <property type="molecule type" value="Genomic_DNA"/>
</dbReference>
<gene>
    <name evidence="4" type="ORF">ACFQDM_09915</name>
</gene>
<protein>
    <submittedName>
        <fullName evidence="4">Nucleotidyltransferase family protein</fullName>
    </submittedName>
</protein>
<dbReference type="RefSeq" id="WP_377378574.1">
    <property type="nucleotide sequence ID" value="NZ_JBHSSW010000012.1"/>
</dbReference>
<dbReference type="CDD" id="cd06422">
    <property type="entry name" value="NTP_transferase_like_1"/>
    <property type="match status" value="1"/>
</dbReference>
<dbReference type="Proteomes" id="UP001596303">
    <property type="component" value="Unassembled WGS sequence"/>
</dbReference>
<evidence type="ECO:0000259" key="3">
    <source>
        <dbReference type="Pfam" id="PF00483"/>
    </source>
</evidence>
<feature type="domain" description="Nucleotidyl transferase" evidence="3">
    <location>
        <begin position="8"/>
        <end position="116"/>
    </location>
</feature>